<dbReference type="Gene3D" id="1.10.490.10">
    <property type="entry name" value="Globins"/>
    <property type="match status" value="1"/>
</dbReference>
<evidence type="ECO:0000313" key="2">
    <source>
        <dbReference type="Proteomes" id="UP000837932"/>
    </source>
</evidence>
<proteinExistence type="predicted"/>
<comment type="caution">
    <text evidence="1">The sequence shown here is derived from an EMBL/GenBank/DDBJ whole genome shotgun (WGS) entry which is preliminary data.</text>
</comment>
<evidence type="ECO:0008006" key="3">
    <source>
        <dbReference type="Google" id="ProtNLM"/>
    </source>
</evidence>
<dbReference type="InterPro" id="IPR009050">
    <property type="entry name" value="Globin-like_sf"/>
</dbReference>
<accession>A0ABN8EUH7</accession>
<gene>
    <name evidence="1" type="ORF">EMA8858_01576</name>
</gene>
<protein>
    <recommendedName>
        <fullName evidence="3">Group III truncated hemoglobin</fullName>
    </recommendedName>
</protein>
<dbReference type="SUPFAM" id="SSF46458">
    <property type="entry name" value="Globin-like"/>
    <property type="match status" value="1"/>
</dbReference>
<organism evidence="1 2">
    <name type="scientific">Emticicia aquatica</name>
    <dbReference type="NCBI Taxonomy" id="1681835"/>
    <lineage>
        <taxon>Bacteria</taxon>
        <taxon>Pseudomonadati</taxon>
        <taxon>Bacteroidota</taxon>
        <taxon>Cytophagia</taxon>
        <taxon>Cytophagales</taxon>
        <taxon>Leadbetterellaceae</taxon>
        <taxon>Emticicia</taxon>
    </lineage>
</organism>
<keyword evidence="2" id="KW-1185">Reference proteome</keyword>
<dbReference type="Proteomes" id="UP000837932">
    <property type="component" value="Unassembled WGS sequence"/>
</dbReference>
<reference evidence="1" key="1">
    <citation type="submission" date="2021-12" db="EMBL/GenBank/DDBJ databases">
        <authorList>
            <person name="Rodrigo-Torres L."/>
            <person name="Arahal R. D."/>
            <person name="Lucena T."/>
        </authorList>
    </citation>
    <scope>NUCLEOTIDE SEQUENCE</scope>
    <source>
        <strain evidence="1">CECT 8858</strain>
    </source>
</reference>
<evidence type="ECO:0000313" key="1">
    <source>
        <dbReference type="EMBL" id="CAH0995453.1"/>
    </source>
</evidence>
<name>A0ABN8EUH7_9BACT</name>
<dbReference type="EMBL" id="CAKLPY010000001">
    <property type="protein sequence ID" value="CAH0995453.1"/>
    <property type="molecule type" value="Genomic_DNA"/>
</dbReference>
<dbReference type="InterPro" id="IPR012292">
    <property type="entry name" value="Globin/Proto"/>
</dbReference>
<sequence length="124" mass="14832">MDDIQNREDIELLVNNFYERVHNEPNLAPVFDMPQEHWHTHLTRVVNFWENWLFQTGSYNGGMMWVHLQTNEKHRLTTERFEQWLALWFLTTDSLFAGKNADFVKNKALEIGQIMNAKMNHANN</sequence>
<dbReference type="RefSeq" id="WP_238806005.1">
    <property type="nucleotide sequence ID" value="NZ_CAKLPY010000001.1"/>
</dbReference>
<dbReference type="CDD" id="cd08916">
    <property type="entry name" value="TrHb3_P"/>
    <property type="match status" value="1"/>
</dbReference>